<keyword evidence="3" id="KW-1185">Reference proteome</keyword>
<evidence type="ECO:0000256" key="1">
    <source>
        <dbReference type="SAM" id="MobiDB-lite"/>
    </source>
</evidence>
<protein>
    <submittedName>
        <fullName evidence="2">Uncharacterized protein</fullName>
    </submittedName>
</protein>
<sequence>MSSLNCFKRQITDLHRPGGVRREPPWDGVSLAQSETVGQETLERNTDKVPVSEAGGQSKFNGVQCDSLRPASSSAIHALKTNSLSSRYRMKLRNAGGAYISNSSPMSTFRTCVKGNSERSASQVRKRGSKKQFHARELSSSQQTTTSPAEDYDACDQQVDQ</sequence>
<accession>A0A3P7L4G9</accession>
<dbReference type="Proteomes" id="UP000281553">
    <property type="component" value="Unassembled WGS sequence"/>
</dbReference>
<gene>
    <name evidence="2" type="ORF">DILT_LOCUS7385</name>
</gene>
<feature type="region of interest" description="Disordered" evidence="1">
    <location>
        <begin position="35"/>
        <end position="63"/>
    </location>
</feature>
<proteinExistence type="predicted"/>
<evidence type="ECO:0000313" key="2">
    <source>
        <dbReference type="EMBL" id="VDN11554.1"/>
    </source>
</evidence>
<dbReference type="EMBL" id="UYRU01051722">
    <property type="protein sequence ID" value="VDN11554.1"/>
    <property type="molecule type" value="Genomic_DNA"/>
</dbReference>
<evidence type="ECO:0000313" key="3">
    <source>
        <dbReference type="Proteomes" id="UP000281553"/>
    </source>
</evidence>
<feature type="region of interest" description="Disordered" evidence="1">
    <location>
        <begin position="96"/>
        <end position="161"/>
    </location>
</feature>
<dbReference type="AlphaFoldDB" id="A0A3P7L4G9"/>
<organism evidence="2 3">
    <name type="scientific">Dibothriocephalus latus</name>
    <name type="common">Fish tapeworm</name>
    <name type="synonym">Diphyllobothrium latum</name>
    <dbReference type="NCBI Taxonomy" id="60516"/>
    <lineage>
        <taxon>Eukaryota</taxon>
        <taxon>Metazoa</taxon>
        <taxon>Spiralia</taxon>
        <taxon>Lophotrochozoa</taxon>
        <taxon>Platyhelminthes</taxon>
        <taxon>Cestoda</taxon>
        <taxon>Eucestoda</taxon>
        <taxon>Diphyllobothriidea</taxon>
        <taxon>Diphyllobothriidae</taxon>
        <taxon>Dibothriocephalus</taxon>
    </lineage>
</organism>
<feature type="non-terminal residue" evidence="2">
    <location>
        <position position="161"/>
    </location>
</feature>
<reference evidence="2 3" key="1">
    <citation type="submission" date="2018-11" db="EMBL/GenBank/DDBJ databases">
        <authorList>
            <consortium name="Pathogen Informatics"/>
        </authorList>
    </citation>
    <scope>NUCLEOTIDE SEQUENCE [LARGE SCALE GENOMIC DNA]</scope>
</reference>
<dbReference type="OrthoDB" id="6267215at2759"/>
<feature type="compositionally biased region" description="Basic residues" evidence="1">
    <location>
        <begin position="124"/>
        <end position="133"/>
    </location>
</feature>
<feature type="compositionally biased region" description="Polar residues" evidence="1">
    <location>
        <begin position="138"/>
        <end position="148"/>
    </location>
</feature>
<name>A0A3P7L4G9_DIBLA</name>
<feature type="compositionally biased region" description="Polar residues" evidence="1">
    <location>
        <begin position="100"/>
        <end position="110"/>
    </location>
</feature>